<keyword evidence="1" id="KW-0812">Transmembrane</keyword>
<proteinExistence type="predicted"/>
<protein>
    <submittedName>
        <fullName evidence="2">Uncharacterized protein</fullName>
    </submittedName>
</protein>
<keyword evidence="1" id="KW-1133">Transmembrane helix</keyword>
<sequence>MTENELKNTWNKIIRSFAIWIVLLIISVLYNRLGSKKPIPQIISLIASVYSVTLVFFYSVKIIKLRTYIKQLNDN</sequence>
<name>A0ABY7S332_9FLAO</name>
<gene>
    <name evidence="2" type="ORF">MUN68_007695</name>
</gene>
<feature type="transmembrane region" description="Helical" evidence="1">
    <location>
        <begin position="12"/>
        <end position="30"/>
    </location>
</feature>
<keyword evidence="1" id="KW-0472">Membrane</keyword>
<dbReference type="RefSeq" id="WP_249994710.1">
    <property type="nucleotide sequence ID" value="NZ_CP116221.1"/>
</dbReference>
<organism evidence="2 3">
    <name type="scientific">Psychroserpens ponticola</name>
    <dbReference type="NCBI Taxonomy" id="2932268"/>
    <lineage>
        <taxon>Bacteria</taxon>
        <taxon>Pseudomonadati</taxon>
        <taxon>Bacteroidota</taxon>
        <taxon>Flavobacteriia</taxon>
        <taxon>Flavobacteriales</taxon>
        <taxon>Flavobacteriaceae</taxon>
        <taxon>Psychroserpens</taxon>
    </lineage>
</organism>
<reference evidence="2 3" key="1">
    <citation type="submission" date="2023-01" db="EMBL/GenBank/DDBJ databases">
        <title>Psychroserpens ponticola sp. nov., isolated from seawater.</title>
        <authorList>
            <person name="Kristyanto S."/>
            <person name="Jung J."/>
            <person name="Kim J.M."/>
            <person name="Jeon C.O."/>
        </authorList>
    </citation>
    <scope>NUCLEOTIDE SEQUENCE [LARGE SCALE GENOMIC DNA]</scope>
    <source>
        <strain evidence="2 3">MSW6</strain>
    </source>
</reference>
<evidence type="ECO:0000313" key="3">
    <source>
        <dbReference type="Proteomes" id="UP001202717"/>
    </source>
</evidence>
<accession>A0ABY7S332</accession>
<evidence type="ECO:0000256" key="1">
    <source>
        <dbReference type="SAM" id="Phobius"/>
    </source>
</evidence>
<dbReference type="Proteomes" id="UP001202717">
    <property type="component" value="Chromosome"/>
</dbReference>
<dbReference type="EMBL" id="CP116221">
    <property type="protein sequence ID" value="WCO03377.1"/>
    <property type="molecule type" value="Genomic_DNA"/>
</dbReference>
<keyword evidence="3" id="KW-1185">Reference proteome</keyword>
<feature type="transmembrane region" description="Helical" evidence="1">
    <location>
        <begin position="42"/>
        <end position="60"/>
    </location>
</feature>
<evidence type="ECO:0000313" key="2">
    <source>
        <dbReference type="EMBL" id="WCO03377.1"/>
    </source>
</evidence>